<dbReference type="CDD" id="cd08175">
    <property type="entry name" value="G1PDH"/>
    <property type="match status" value="1"/>
</dbReference>
<dbReference type="SUPFAM" id="SSF56796">
    <property type="entry name" value="Dehydroquinate synthase-like"/>
    <property type="match status" value="1"/>
</dbReference>
<dbReference type="RefSeq" id="WP_210655763.1">
    <property type="nucleotide sequence ID" value="NZ_JAGKSP010000001.1"/>
</dbReference>
<dbReference type="EMBL" id="JAGKSP010000001">
    <property type="protein sequence ID" value="MBP3961970.1"/>
    <property type="molecule type" value="Genomic_DNA"/>
</dbReference>
<accession>A0ABS5C977</accession>
<dbReference type="Gene3D" id="3.40.50.1970">
    <property type="match status" value="1"/>
</dbReference>
<keyword evidence="5" id="KW-0560">Oxidoreductase</keyword>
<dbReference type="Pfam" id="PF13685">
    <property type="entry name" value="Fe-ADH_2"/>
    <property type="match status" value="1"/>
</dbReference>
<evidence type="ECO:0000256" key="5">
    <source>
        <dbReference type="ARBA" id="ARBA00023002"/>
    </source>
</evidence>
<reference evidence="10 11" key="1">
    <citation type="submission" date="2021-04" db="EMBL/GenBank/DDBJ databases">
        <title>Paenibacillus sp. DLE-14 whole genome sequence.</title>
        <authorList>
            <person name="Ham Y.J."/>
        </authorList>
    </citation>
    <scope>NUCLEOTIDE SEQUENCE [LARGE SCALE GENOMIC DNA]</scope>
    <source>
        <strain evidence="10 11">DLE-14</strain>
    </source>
</reference>
<sequence length="381" mass="40820">MNIQLALDEVNAAAKVKSEGVVFAPIVMESVLDSGALRQVAPFVRERGYGEVVLVVDANTWEAAGQTLAAHLKEAGAAYRVCVLKLNVQGDLIADERTIVQLMLETPAHVQAILAVGSGTIHDIVRFVCYQTGRDFVSVPTAASVDGFTSVGSPIIVDGVKITVPAVAPCAVFADLDVLAAAPQRLTAAGFADMLGKFTSLADWRFSHELAGEPFCPLAYELTEQALMKCIENVKEIATGSLKGVGVLMEALLLSGWSMLLVGHSRPASGGEHHLSHHFEMAYIREGRRQLLHGAKVGVASVLLAELYREQLTAEYPAIYGALPHADQLRDWLRAAGGPADPDEIGLSDSLIAEAMQEAHKLRDRYTGLKHLVLRAGAESR</sequence>
<protein>
    <submittedName>
        <fullName evidence="10">Sn-glycerol-1-phosphate dehydrogenase</fullName>
    </submittedName>
</protein>
<evidence type="ECO:0000256" key="6">
    <source>
        <dbReference type="ARBA" id="ARBA00023027"/>
    </source>
</evidence>
<keyword evidence="6" id="KW-0520">NAD</keyword>
<dbReference type="InterPro" id="IPR016205">
    <property type="entry name" value="Glycerol_DH"/>
</dbReference>
<evidence type="ECO:0000313" key="10">
    <source>
        <dbReference type="EMBL" id="MBP3961970.1"/>
    </source>
</evidence>
<evidence type="ECO:0000256" key="3">
    <source>
        <dbReference type="ARBA" id="ARBA00022723"/>
    </source>
</evidence>
<dbReference type="InterPro" id="IPR032837">
    <property type="entry name" value="G1PDH"/>
</dbReference>
<dbReference type="Proteomes" id="UP000673394">
    <property type="component" value="Unassembled WGS sequence"/>
</dbReference>
<name>A0ABS5C977_9BACL</name>
<keyword evidence="3" id="KW-0479">Metal-binding</keyword>
<keyword evidence="8" id="KW-0594">Phospholipid biosynthesis</keyword>
<keyword evidence="7" id="KW-0443">Lipid metabolism</keyword>
<dbReference type="PANTHER" id="PTHR43616:SF5">
    <property type="entry name" value="GLYCEROL DEHYDROGENASE 1"/>
    <property type="match status" value="1"/>
</dbReference>
<keyword evidence="2" id="KW-0444">Lipid biosynthesis</keyword>
<evidence type="ECO:0000256" key="1">
    <source>
        <dbReference type="ARBA" id="ARBA00022490"/>
    </source>
</evidence>
<keyword evidence="9" id="KW-1208">Phospholipid metabolism</keyword>
<evidence type="ECO:0000313" key="11">
    <source>
        <dbReference type="Proteomes" id="UP000673394"/>
    </source>
</evidence>
<comment type="caution">
    <text evidence="10">The sequence shown here is derived from an EMBL/GenBank/DDBJ whole genome shotgun (WGS) entry which is preliminary data.</text>
</comment>
<evidence type="ECO:0000256" key="9">
    <source>
        <dbReference type="ARBA" id="ARBA00023264"/>
    </source>
</evidence>
<proteinExistence type="predicted"/>
<dbReference type="Gene3D" id="1.20.1090.10">
    <property type="entry name" value="Dehydroquinate synthase-like - alpha domain"/>
    <property type="match status" value="1"/>
</dbReference>
<keyword evidence="11" id="KW-1185">Reference proteome</keyword>
<keyword evidence="4" id="KW-0521">NADP</keyword>
<evidence type="ECO:0000256" key="7">
    <source>
        <dbReference type="ARBA" id="ARBA00023098"/>
    </source>
</evidence>
<keyword evidence="1" id="KW-0963">Cytoplasm</keyword>
<dbReference type="PANTHER" id="PTHR43616">
    <property type="entry name" value="GLYCEROL DEHYDROGENASE"/>
    <property type="match status" value="1"/>
</dbReference>
<evidence type="ECO:0000256" key="4">
    <source>
        <dbReference type="ARBA" id="ARBA00022857"/>
    </source>
</evidence>
<evidence type="ECO:0000256" key="8">
    <source>
        <dbReference type="ARBA" id="ARBA00023209"/>
    </source>
</evidence>
<organism evidence="10 11">
    <name type="scientific">Paenibacillus lignilyticus</name>
    <dbReference type="NCBI Taxonomy" id="1172615"/>
    <lineage>
        <taxon>Bacteria</taxon>
        <taxon>Bacillati</taxon>
        <taxon>Bacillota</taxon>
        <taxon>Bacilli</taxon>
        <taxon>Bacillales</taxon>
        <taxon>Paenibacillaceae</taxon>
        <taxon>Paenibacillus</taxon>
    </lineage>
</organism>
<gene>
    <name evidence="10" type="ORF">I8J30_04545</name>
</gene>
<evidence type="ECO:0000256" key="2">
    <source>
        <dbReference type="ARBA" id="ARBA00022516"/>
    </source>
</evidence>